<proteinExistence type="predicted"/>
<keyword evidence="1" id="KW-0732">Signal</keyword>
<evidence type="ECO:0008006" key="3">
    <source>
        <dbReference type="Google" id="ProtNLM"/>
    </source>
</evidence>
<dbReference type="EMBL" id="DTGR01000213">
    <property type="protein sequence ID" value="HHS30734.1"/>
    <property type="molecule type" value="Genomic_DNA"/>
</dbReference>
<evidence type="ECO:0000313" key="2">
    <source>
        <dbReference type="EMBL" id="HHS30734.1"/>
    </source>
</evidence>
<comment type="caution">
    <text evidence="2">The sequence shown here is derived from an EMBL/GenBank/DDBJ whole genome shotgun (WGS) entry which is preliminary data.</text>
</comment>
<accession>A0A7V6DR00</accession>
<gene>
    <name evidence="2" type="ORF">ENV52_13670</name>
</gene>
<dbReference type="Gene3D" id="2.40.360.20">
    <property type="match status" value="1"/>
</dbReference>
<evidence type="ECO:0000256" key="1">
    <source>
        <dbReference type="SAM" id="SignalP"/>
    </source>
</evidence>
<reference evidence="2" key="1">
    <citation type="journal article" date="2020" name="mSystems">
        <title>Genome- and Community-Level Interaction Insights into Carbon Utilization and Element Cycling Functions of Hydrothermarchaeota in Hydrothermal Sediment.</title>
        <authorList>
            <person name="Zhou Z."/>
            <person name="Liu Y."/>
            <person name="Xu W."/>
            <person name="Pan J."/>
            <person name="Luo Z.H."/>
            <person name="Li M."/>
        </authorList>
    </citation>
    <scope>NUCLEOTIDE SEQUENCE [LARGE SCALE GENOMIC DNA]</scope>
    <source>
        <strain evidence="2">SpSt-767</strain>
    </source>
</reference>
<protein>
    <recommendedName>
        <fullName evidence="3">DUF3108 domain-containing protein</fullName>
    </recommendedName>
</protein>
<feature type="chain" id="PRO_5030752469" description="DUF3108 domain-containing protein" evidence="1">
    <location>
        <begin position="22"/>
        <end position="216"/>
    </location>
</feature>
<organism evidence="2">
    <name type="scientific">Desulfobacca acetoxidans</name>
    <dbReference type="NCBI Taxonomy" id="60893"/>
    <lineage>
        <taxon>Bacteria</taxon>
        <taxon>Pseudomonadati</taxon>
        <taxon>Thermodesulfobacteriota</taxon>
        <taxon>Desulfobaccia</taxon>
        <taxon>Desulfobaccales</taxon>
        <taxon>Desulfobaccaceae</taxon>
        <taxon>Desulfobacca</taxon>
    </lineage>
</organism>
<sequence length="216" mass="24395">MKKITLPVILCILGISVWAWSAPPDSYFPLKDGLGWEYRYKIMDLTSKNQIGAGKALKKNLAPLKLKGVQAVPQVFSFYEPADVLKQETTSYIAQDAAGFYVVARKTANDKEPKLLPENYYVLKFPFAKGTSWKQEVEGFILQDTIESDNASVQVPAGTFNNCLMVKKVYFHPQNPTTPVKETDFWFAPEVGNIKVVIKLPQEKKEIVQELVSFKK</sequence>
<feature type="signal peptide" evidence="1">
    <location>
        <begin position="1"/>
        <end position="21"/>
    </location>
</feature>
<name>A0A7V6DR00_9BACT</name>
<dbReference type="AlphaFoldDB" id="A0A7V6DR00"/>